<keyword evidence="5" id="KW-0119">Carbohydrate metabolism</keyword>
<evidence type="ECO:0000313" key="7">
    <source>
        <dbReference type="Proteomes" id="UP001500503"/>
    </source>
</evidence>
<dbReference type="Proteomes" id="UP001500503">
    <property type="component" value="Unassembled WGS sequence"/>
</dbReference>
<dbReference type="PANTHER" id="PTHR46193">
    <property type="entry name" value="6-PHOSPHOGLUCONATE PHOSPHATASE"/>
    <property type="match status" value="1"/>
</dbReference>
<dbReference type="Gene3D" id="3.40.50.1000">
    <property type="entry name" value="HAD superfamily/HAD-like"/>
    <property type="match status" value="1"/>
</dbReference>
<evidence type="ECO:0000256" key="2">
    <source>
        <dbReference type="ARBA" id="ARBA00006171"/>
    </source>
</evidence>
<evidence type="ECO:0000313" key="6">
    <source>
        <dbReference type="EMBL" id="GAA4515919.1"/>
    </source>
</evidence>
<dbReference type="InterPro" id="IPR023214">
    <property type="entry name" value="HAD_sf"/>
</dbReference>
<keyword evidence="3" id="KW-0479">Metal-binding</keyword>
<gene>
    <name evidence="6" type="ORF">GCM10023191_086140</name>
</gene>
<dbReference type="EMBL" id="BAABHF010000054">
    <property type="protein sequence ID" value="GAA4515919.1"/>
    <property type="molecule type" value="Genomic_DNA"/>
</dbReference>
<dbReference type="Pfam" id="PF00702">
    <property type="entry name" value="Hydrolase"/>
    <property type="match status" value="1"/>
</dbReference>
<dbReference type="InterPro" id="IPR051600">
    <property type="entry name" value="Beta-PGM-like"/>
</dbReference>
<keyword evidence="6" id="KW-0378">Hydrolase</keyword>
<evidence type="ECO:0000256" key="5">
    <source>
        <dbReference type="ARBA" id="ARBA00023277"/>
    </source>
</evidence>
<dbReference type="Gene3D" id="1.10.150.240">
    <property type="entry name" value="Putative phosphatase, domain 2"/>
    <property type="match status" value="1"/>
</dbReference>
<name>A0ABP8R1S5_9ACTN</name>
<proteinExistence type="inferred from homology"/>
<dbReference type="InterPro" id="IPR036412">
    <property type="entry name" value="HAD-like_sf"/>
</dbReference>
<organism evidence="6 7">
    <name type="scientific">Actinoallomurus oryzae</name>
    <dbReference type="NCBI Taxonomy" id="502180"/>
    <lineage>
        <taxon>Bacteria</taxon>
        <taxon>Bacillati</taxon>
        <taxon>Actinomycetota</taxon>
        <taxon>Actinomycetes</taxon>
        <taxon>Streptosporangiales</taxon>
        <taxon>Thermomonosporaceae</taxon>
        <taxon>Actinoallomurus</taxon>
    </lineage>
</organism>
<evidence type="ECO:0000256" key="1">
    <source>
        <dbReference type="ARBA" id="ARBA00001946"/>
    </source>
</evidence>
<comment type="cofactor">
    <cofactor evidence="1">
        <name>Mg(2+)</name>
        <dbReference type="ChEBI" id="CHEBI:18420"/>
    </cofactor>
</comment>
<keyword evidence="4" id="KW-0460">Magnesium</keyword>
<comment type="similarity">
    <text evidence="2">Belongs to the HAD-like hydrolase superfamily. CbbY/CbbZ/Gph/YieH family.</text>
</comment>
<reference evidence="7" key="1">
    <citation type="journal article" date="2019" name="Int. J. Syst. Evol. Microbiol.">
        <title>The Global Catalogue of Microorganisms (GCM) 10K type strain sequencing project: providing services to taxonomists for standard genome sequencing and annotation.</title>
        <authorList>
            <consortium name="The Broad Institute Genomics Platform"/>
            <consortium name="The Broad Institute Genome Sequencing Center for Infectious Disease"/>
            <person name="Wu L."/>
            <person name="Ma J."/>
        </authorList>
    </citation>
    <scope>NUCLEOTIDE SEQUENCE [LARGE SCALE GENOMIC DNA]</scope>
    <source>
        <strain evidence="7">JCM 17933</strain>
    </source>
</reference>
<sequence>MNGGLIMRTKTAQCVLDDLDQAVAAVIFGVDGVIVDTTRASAAAWKSVLDPFLRSYAQVHRTAYVPFDVRADYLRYMRRRPQLDGVRDFLASRAITLPYDDLRALAVRHEEFFLGEVRKHGVSPVASTVSLVLKLHRCGASTAAVSEQCCGSELLRRAGVAEMFDVLLDGLDTPGTALPARPDARLFREAAVRLGTSPRRTAVIEASPSGVAAARCGGFGAVIGVDPAGGASRLGEHGADLVIADTSELPLHERRVA</sequence>
<evidence type="ECO:0000256" key="4">
    <source>
        <dbReference type="ARBA" id="ARBA00022842"/>
    </source>
</evidence>
<dbReference type="PANTHER" id="PTHR46193:SF18">
    <property type="entry name" value="HEXITOL PHOSPHATASE B"/>
    <property type="match status" value="1"/>
</dbReference>
<dbReference type="InterPro" id="IPR023198">
    <property type="entry name" value="PGP-like_dom2"/>
</dbReference>
<protein>
    <submittedName>
        <fullName evidence="6">Beta-phosphoglucomutase family hydrolase</fullName>
    </submittedName>
</protein>
<comment type="caution">
    <text evidence="6">The sequence shown here is derived from an EMBL/GenBank/DDBJ whole genome shotgun (WGS) entry which is preliminary data.</text>
</comment>
<dbReference type="SUPFAM" id="SSF56784">
    <property type="entry name" value="HAD-like"/>
    <property type="match status" value="1"/>
</dbReference>
<accession>A0ABP8R1S5</accession>
<keyword evidence="7" id="KW-1185">Reference proteome</keyword>
<evidence type="ECO:0000256" key="3">
    <source>
        <dbReference type="ARBA" id="ARBA00022723"/>
    </source>
</evidence>
<dbReference type="GO" id="GO:0016787">
    <property type="term" value="F:hydrolase activity"/>
    <property type="evidence" value="ECO:0007669"/>
    <property type="project" value="UniProtKB-KW"/>
</dbReference>